<evidence type="ECO:0000313" key="3">
    <source>
        <dbReference type="Proteomes" id="UP001519293"/>
    </source>
</evidence>
<comment type="caution">
    <text evidence="2">The sequence shown here is derived from an EMBL/GenBank/DDBJ whole genome shotgun (WGS) entry which is preliminary data.</text>
</comment>
<dbReference type="EMBL" id="JAGIKZ010000009">
    <property type="protein sequence ID" value="MBP2241496.1"/>
    <property type="molecule type" value="Genomic_DNA"/>
</dbReference>
<keyword evidence="3" id="KW-1185">Reference proteome</keyword>
<protein>
    <submittedName>
        <fullName evidence="2">Uncharacterized protein</fullName>
    </submittedName>
</protein>
<evidence type="ECO:0000313" key="2">
    <source>
        <dbReference type="EMBL" id="MBP2241496.1"/>
    </source>
</evidence>
<sequence>MDYIFLIVGSIVIITCFYFIIAPFFASSKEEEENKSEQETELPLELIYEAVNELEMDYLMKKITKNDFETMKQQYQSLATSYIRTDTNEQAYKPKKKQTNNEVDKEIIRELNKLRKQKGRLEG</sequence>
<organism evidence="2 3">
    <name type="scientific">Cytobacillus eiseniae</name>
    <dbReference type="NCBI Taxonomy" id="762947"/>
    <lineage>
        <taxon>Bacteria</taxon>
        <taxon>Bacillati</taxon>
        <taxon>Bacillota</taxon>
        <taxon>Bacilli</taxon>
        <taxon>Bacillales</taxon>
        <taxon>Bacillaceae</taxon>
        <taxon>Cytobacillus</taxon>
    </lineage>
</organism>
<keyword evidence="1" id="KW-0812">Transmembrane</keyword>
<keyword evidence="1" id="KW-0472">Membrane</keyword>
<accession>A0ABS4RGF6</accession>
<keyword evidence="1" id="KW-1133">Transmembrane helix</keyword>
<evidence type="ECO:0000256" key="1">
    <source>
        <dbReference type="SAM" id="Phobius"/>
    </source>
</evidence>
<feature type="transmembrane region" description="Helical" evidence="1">
    <location>
        <begin position="6"/>
        <end position="26"/>
    </location>
</feature>
<dbReference type="RefSeq" id="WP_066396969.1">
    <property type="nucleotide sequence ID" value="NZ_JAGIKZ010000009.1"/>
</dbReference>
<reference evidence="2 3" key="1">
    <citation type="submission" date="2021-03" db="EMBL/GenBank/DDBJ databases">
        <title>Genomic Encyclopedia of Type Strains, Phase IV (KMG-IV): sequencing the most valuable type-strain genomes for metagenomic binning, comparative biology and taxonomic classification.</title>
        <authorList>
            <person name="Goeker M."/>
        </authorList>
    </citation>
    <scope>NUCLEOTIDE SEQUENCE [LARGE SCALE GENOMIC DNA]</scope>
    <source>
        <strain evidence="2 3">DSM 26675</strain>
    </source>
</reference>
<proteinExistence type="predicted"/>
<name>A0ABS4RGF6_9BACI</name>
<dbReference type="Proteomes" id="UP001519293">
    <property type="component" value="Unassembled WGS sequence"/>
</dbReference>
<gene>
    <name evidence="2" type="ORF">J2Z40_002059</name>
</gene>